<evidence type="ECO:0000259" key="1">
    <source>
        <dbReference type="Pfam" id="PF05257"/>
    </source>
</evidence>
<organism evidence="2 3">
    <name type="scientific">Lachnoanaerobaculum saburreum</name>
    <dbReference type="NCBI Taxonomy" id="467210"/>
    <lineage>
        <taxon>Bacteria</taxon>
        <taxon>Bacillati</taxon>
        <taxon>Bacillota</taxon>
        <taxon>Clostridia</taxon>
        <taxon>Lachnospirales</taxon>
        <taxon>Lachnospiraceae</taxon>
        <taxon>Lachnoanaerobaculum</taxon>
    </lineage>
</organism>
<gene>
    <name evidence="2" type="ORF">HMPREF1866_01311</name>
</gene>
<name>A0A133ZQV3_9FIRM</name>
<dbReference type="InterPro" id="IPR007921">
    <property type="entry name" value="CHAP_dom"/>
</dbReference>
<dbReference type="RefSeq" id="WP_060931100.1">
    <property type="nucleotide sequence ID" value="NZ_KQ959819.1"/>
</dbReference>
<protein>
    <submittedName>
        <fullName evidence="2">SH3 domain protein</fullName>
    </submittedName>
</protein>
<evidence type="ECO:0000313" key="3">
    <source>
        <dbReference type="Proteomes" id="UP000070394"/>
    </source>
</evidence>
<dbReference type="SUPFAM" id="SSF69360">
    <property type="entry name" value="Cell wall binding repeat"/>
    <property type="match status" value="1"/>
</dbReference>
<dbReference type="PATRIC" id="fig|467210.3.peg.1302"/>
<dbReference type="Gene3D" id="2.30.30.40">
    <property type="entry name" value="SH3 Domains"/>
    <property type="match status" value="1"/>
</dbReference>
<proteinExistence type="predicted"/>
<feature type="domain" description="Peptidase C51" evidence="1">
    <location>
        <begin position="44"/>
        <end position="132"/>
    </location>
</feature>
<evidence type="ECO:0000313" key="2">
    <source>
        <dbReference type="EMBL" id="KXB57803.1"/>
    </source>
</evidence>
<dbReference type="OrthoDB" id="9813532at2"/>
<keyword evidence="3" id="KW-1185">Reference proteome</keyword>
<sequence>MAVVDNVISKAREYIGVSENPPESNNVVFNTDYYGREVFDNGSATYPWCVVFLWDIFRMSGAGSIFCDGMKTASTEAVLTHYKNKGMLFSTGKRGDIVLIITDAAGRGRNVNHAGLVISVNGDGTYETIEGNTGSGNIANGGMVMNRTRSLSGRGYKIVGFARPSYEGKSSTGYNEIPISAKLTIVGDGIRVRSAPNTSADVVKNLEEGAVVKAMGRIASRHNPWFHIEGGYISGNFVSGWVKDYNDNKRWWYVEKDYKYAKSQWKNIAGKDYCFGKDSYLFVNCYIKSAVNGTYYWVDDDGVYQKRYDTTSPSRKYRIVEDYKNENAL</sequence>
<dbReference type="AlphaFoldDB" id="A0A133ZQV3"/>
<dbReference type="Pfam" id="PF05257">
    <property type="entry name" value="CHAP"/>
    <property type="match status" value="1"/>
</dbReference>
<dbReference type="EMBL" id="LSDA01000075">
    <property type="protein sequence ID" value="KXB57803.1"/>
    <property type="molecule type" value="Genomic_DNA"/>
</dbReference>
<comment type="caution">
    <text evidence="2">The sequence shown here is derived from an EMBL/GenBank/DDBJ whole genome shotgun (WGS) entry which is preliminary data.</text>
</comment>
<reference evidence="3" key="1">
    <citation type="submission" date="2016-01" db="EMBL/GenBank/DDBJ databases">
        <authorList>
            <person name="Mitreva M."/>
            <person name="Pepin K.H."/>
            <person name="Mihindukulasuriya K.A."/>
            <person name="Fulton R."/>
            <person name="Fronick C."/>
            <person name="O'Laughlin M."/>
            <person name="Miner T."/>
            <person name="Herter B."/>
            <person name="Rosa B.A."/>
            <person name="Cordes M."/>
            <person name="Tomlinson C."/>
            <person name="Wollam A."/>
            <person name="Palsikar V.B."/>
            <person name="Mardis E.R."/>
            <person name="Wilson R.K."/>
        </authorList>
    </citation>
    <scope>NUCLEOTIDE SEQUENCE [LARGE SCALE GENOMIC DNA]</scope>
    <source>
        <strain evidence="3">DNF00896</strain>
    </source>
</reference>
<dbReference type="Proteomes" id="UP000070394">
    <property type="component" value="Unassembled WGS sequence"/>
</dbReference>
<accession>A0A133ZQV3</accession>
<dbReference type="STRING" id="467210.HMPREF1866_01311"/>
<dbReference type="Gene3D" id="2.10.270.10">
    <property type="entry name" value="Cholin Binding"/>
    <property type="match status" value="1"/>
</dbReference>